<evidence type="ECO:0000313" key="1">
    <source>
        <dbReference type="EMBL" id="KAH7954209.1"/>
    </source>
</evidence>
<organism evidence="1 2">
    <name type="scientific">Dermacentor silvarum</name>
    <name type="common">Tick</name>
    <dbReference type="NCBI Taxonomy" id="543639"/>
    <lineage>
        <taxon>Eukaryota</taxon>
        <taxon>Metazoa</taxon>
        <taxon>Ecdysozoa</taxon>
        <taxon>Arthropoda</taxon>
        <taxon>Chelicerata</taxon>
        <taxon>Arachnida</taxon>
        <taxon>Acari</taxon>
        <taxon>Parasitiformes</taxon>
        <taxon>Ixodida</taxon>
        <taxon>Ixodoidea</taxon>
        <taxon>Ixodidae</taxon>
        <taxon>Rhipicephalinae</taxon>
        <taxon>Dermacentor</taxon>
    </lineage>
</organism>
<accession>A0ACB8CYI1</accession>
<dbReference type="EMBL" id="CM023473">
    <property type="protein sequence ID" value="KAH7954209.1"/>
    <property type="molecule type" value="Genomic_DNA"/>
</dbReference>
<sequence length="255" mass="28168">MQVRGRYCAIVDPAVEEVWLKVHWVPFHISNASLRRALQEYGTVKSVSSQKWSKQEIVATSTTRHVRLCLKEGLEVKDLPHLWCYQDRRFLIVVPGRPPLCLKCGTIGHLNRACTAQRCSTCNKYGHNECEFVDTPATGNIQVNVPTKPGEMPETPAAVCQIDHESESQKATAPATEETAEHPHEVLTEDEPVTGNAQVNENVPMEPGEMLVTPTAVCETEHESESQQGTPVVADETTAQHPHEVVSDAETGITD</sequence>
<dbReference type="Proteomes" id="UP000821865">
    <property type="component" value="Chromosome 4"/>
</dbReference>
<gene>
    <name evidence="1" type="ORF">HPB49_016456</name>
</gene>
<comment type="caution">
    <text evidence="1">The sequence shown here is derived from an EMBL/GenBank/DDBJ whole genome shotgun (WGS) entry which is preliminary data.</text>
</comment>
<keyword evidence="2" id="KW-1185">Reference proteome</keyword>
<evidence type="ECO:0000313" key="2">
    <source>
        <dbReference type="Proteomes" id="UP000821865"/>
    </source>
</evidence>
<protein>
    <submittedName>
        <fullName evidence="1">Uncharacterized protein</fullName>
    </submittedName>
</protein>
<proteinExistence type="predicted"/>
<reference evidence="1" key="1">
    <citation type="submission" date="2020-05" db="EMBL/GenBank/DDBJ databases">
        <title>Large-scale comparative analyses of tick genomes elucidate their genetic diversity and vector capacities.</title>
        <authorList>
            <person name="Jia N."/>
            <person name="Wang J."/>
            <person name="Shi W."/>
            <person name="Du L."/>
            <person name="Sun Y."/>
            <person name="Zhan W."/>
            <person name="Jiang J."/>
            <person name="Wang Q."/>
            <person name="Zhang B."/>
            <person name="Ji P."/>
            <person name="Sakyi L.B."/>
            <person name="Cui X."/>
            <person name="Yuan T."/>
            <person name="Jiang B."/>
            <person name="Yang W."/>
            <person name="Lam T.T.-Y."/>
            <person name="Chang Q."/>
            <person name="Ding S."/>
            <person name="Wang X."/>
            <person name="Zhu J."/>
            <person name="Ruan X."/>
            <person name="Zhao L."/>
            <person name="Wei J."/>
            <person name="Que T."/>
            <person name="Du C."/>
            <person name="Cheng J."/>
            <person name="Dai P."/>
            <person name="Han X."/>
            <person name="Huang E."/>
            <person name="Gao Y."/>
            <person name="Liu J."/>
            <person name="Shao H."/>
            <person name="Ye R."/>
            <person name="Li L."/>
            <person name="Wei W."/>
            <person name="Wang X."/>
            <person name="Wang C."/>
            <person name="Yang T."/>
            <person name="Huo Q."/>
            <person name="Li W."/>
            <person name="Guo W."/>
            <person name="Chen H."/>
            <person name="Zhou L."/>
            <person name="Ni X."/>
            <person name="Tian J."/>
            <person name="Zhou Y."/>
            <person name="Sheng Y."/>
            <person name="Liu T."/>
            <person name="Pan Y."/>
            <person name="Xia L."/>
            <person name="Li J."/>
            <person name="Zhao F."/>
            <person name="Cao W."/>
        </authorList>
    </citation>
    <scope>NUCLEOTIDE SEQUENCE</scope>
    <source>
        <strain evidence="1">Dsil-2018</strain>
    </source>
</reference>
<name>A0ACB8CYI1_DERSI</name>